<dbReference type="GO" id="GO:0005783">
    <property type="term" value="C:endoplasmic reticulum"/>
    <property type="evidence" value="ECO:0007669"/>
    <property type="project" value="TreeGrafter"/>
</dbReference>
<dbReference type="AlphaFoldDB" id="A0A4Z0Y7L4"/>
<dbReference type="InterPro" id="IPR011989">
    <property type="entry name" value="ARM-like"/>
</dbReference>
<protein>
    <recommendedName>
        <fullName evidence="5">Nucleotide exchange factor Fes1 domain-containing protein</fullName>
    </recommendedName>
</protein>
<dbReference type="PANTHER" id="PTHR19316">
    <property type="entry name" value="PROTEIN FOLDING REGULATOR"/>
    <property type="match status" value="1"/>
</dbReference>
<dbReference type="InterPro" id="IPR050693">
    <property type="entry name" value="Hsp70_NEF-Inhibitors"/>
</dbReference>
<dbReference type="STRING" id="37992.A0A4Z0Y7L4"/>
<dbReference type="Pfam" id="PF08609">
    <property type="entry name" value="Fes1"/>
    <property type="match status" value="1"/>
</dbReference>
<feature type="domain" description="Nucleotide exchange factor Fes1" evidence="5">
    <location>
        <begin position="6"/>
        <end position="89"/>
    </location>
</feature>
<comment type="caution">
    <text evidence="6">The sequence shown here is derived from an EMBL/GenBank/DDBJ whole genome shotgun (WGS) entry which is preliminary data.</text>
</comment>
<dbReference type="InterPro" id="IPR013918">
    <property type="entry name" value="Nucleotide_exch_fac_Fes1"/>
</dbReference>
<dbReference type="EMBL" id="SKBN01000601">
    <property type="protein sequence ID" value="TGJ75301.1"/>
    <property type="molecule type" value="Genomic_DNA"/>
</dbReference>
<dbReference type="SUPFAM" id="SSF48371">
    <property type="entry name" value="ARM repeat"/>
    <property type="match status" value="1"/>
</dbReference>
<feature type="compositionally biased region" description="Basic and acidic residues" evidence="4">
    <location>
        <begin position="162"/>
        <end position="171"/>
    </location>
</feature>
<organism evidence="6 7">
    <name type="scientific">Xylaria hypoxylon</name>
    <dbReference type="NCBI Taxonomy" id="37992"/>
    <lineage>
        <taxon>Eukaryota</taxon>
        <taxon>Fungi</taxon>
        <taxon>Dikarya</taxon>
        <taxon>Ascomycota</taxon>
        <taxon>Pezizomycotina</taxon>
        <taxon>Sordariomycetes</taxon>
        <taxon>Xylariomycetidae</taxon>
        <taxon>Xylariales</taxon>
        <taxon>Xylariaceae</taxon>
        <taxon>Xylaria</taxon>
    </lineage>
</organism>
<dbReference type="PANTHER" id="PTHR19316:SF18">
    <property type="entry name" value="HSP70-BINDING PROTEIN 1"/>
    <property type="match status" value="1"/>
</dbReference>
<evidence type="ECO:0000313" key="6">
    <source>
        <dbReference type="EMBL" id="TGJ75301.1"/>
    </source>
</evidence>
<dbReference type="InterPro" id="IPR000357">
    <property type="entry name" value="HEAT"/>
</dbReference>
<evidence type="ECO:0000256" key="1">
    <source>
        <dbReference type="ARBA" id="ARBA00011045"/>
    </source>
</evidence>
<evidence type="ECO:0000259" key="5">
    <source>
        <dbReference type="Pfam" id="PF08609"/>
    </source>
</evidence>
<name>A0A4Z0Y7L4_9PEZI</name>
<comment type="function">
    <text evidence="3">Functions as a nucleotide exchange factor (NEF) for Hsp70 chaperones which accelerates the release of ADP. Required for fully efficient Hsp70-mediated folding of proteins.</text>
</comment>
<dbReference type="InterPro" id="IPR016024">
    <property type="entry name" value="ARM-type_fold"/>
</dbReference>
<keyword evidence="7" id="KW-1185">Reference proteome</keyword>
<keyword evidence="2" id="KW-0677">Repeat</keyword>
<comment type="similarity">
    <text evidence="1">Belongs to the FES1 family.</text>
</comment>
<evidence type="ECO:0000256" key="4">
    <source>
        <dbReference type="SAM" id="MobiDB-lite"/>
    </source>
</evidence>
<proteinExistence type="inferred from homology"/>
<evidence type="ECO:0000313" key="7">
    <source>
        <dbReference type="Proteomes" id="UP000297716"/>
    </source>
</evidence>
<dbReference type="Proteomes" id="UP000297716">
    <property type="component" value="Unassembled WGS sequence"/>
</dbReference>
<gene>
    <name evidence="6" type="ORF">E0Z10_g11023</name>
</gene>
<accession>A0A4Z0Y7L4</accession>
<reference evidence="6 7" key="1">
    <citation type="submission" date="2019-03" db="EMBL/GenBank/DDBJ databases">
        <title>Draft genome sequence of Xylaria hypoxylon DSM 108379, a ubiquitous saprotrophic-parasitic fungi on hardwood.</title>
        <authorList>
            <person name="Buettner E."/>
            <person name="Leonhardt S."/>
            <person name="Gebauer A.M."/>
            <person name="Liers C."/>
            <person name="Hofrichter M."/>
            <person name="Kellner H."/>
        </authorList>
    </citation>
    <scope>NUCLEOTIDE SEQUENCE [LARGE SCALE GENOMIC DNA]</scope>
    <source>
        <strain evidence="6 7">DSM 108379</strain>
    </source>
</reference>
<dbReference type="Gene3D" id="1.25.10.10">
    <property type="entry name" value="Leucine-rich Repeat Variant"/>
    <property type="match status" value="1"/>
</dbReference>
<dbReference type="Pfam" id="PF02985">
    <property type="entry name" value="HEAT"/>
    <property type="match status" value="1"/>
</dbReference>
<dbReference type="OrthoDB" id="10250458at2759"/>
<evidence type="ECO:0000256" key="3">
    <source>
        <dbReference type="ARBA" id="ARBA00024912"/>
    </source>
</evidence>
<evidence type="ECO:0000256" key="2">
    <source>
        <dbReference type="ARBA" id="ARBA00022737"/>
    </source>
</evidence>
<feature type="region of interest" description="Disordered" evidence="4">
    <location>
        <begin position="149"/>
        <end position="177"/>
    </location>
</feature>
<sequence>MGDKSLNNLLKWSIENTASGPDGTTNEAPRSTLSPEALAELMGGPSDADLMRDSMAAIVSSDPEITLESKLIAFDNLEQLIESLDNANVLSNLGLWTPLLECLAHDEDEIRLMAAWCIGTAVQNNEPSQERLVALGGVERLVQMSIGKRLPASSSANGDGGDGEKTEETRQQETNNVRRKAVYALSSAVRNYQPAMDVCAAELRRQGEQVGGDGKAIDATDMDAVDVIINGLRERVRST</sequence>
<dbReference type="GO" id="GO:0000774">
    <property type="term" value="F:adenyl-nucleotide exchange factor activity"/>
    <property type="evidence" value="ECO:0007669"/>
    <property type="project" value="TreeGrafter"/>
</dbReference>